<gene>
    <name evidence="1" type="ORF">METZ01_LOCUS53676</name>
</gene>
<organism evidence="1">
    <name type="scientific">marine metagenome</name>
    <dbReference type="NCBI Taxonomy" id="408172"/>
    <lineage>
        <taxon>unclassified sequences</taxon>
        <taxon>metagenomes</taxon>
        <taxon>ecological metagenomes</taxon>
    </lineage>
</organism>
<proteinExistence type="predicted"/>
<sequence>VLLLIYVVLIAFQIWAIVDCLRLRSRLWWVLGI</sequence>
<reference evidence="1" key="1">
    <citation type="submission" date="2018-05" db="EMBL/GenBank/DDBJ databases">
        <authorList>
            <person name="Lanie J.A."/>
            <person name="Ng W.-L."/>
            <person name="Kazmierczak K.M."/>
            <person name="Andrzejewski T.M."/>
            <person name="Davidsen T.M."/>
            <person name="Wayne K.J."/>
            <person name="Tettelin H."/>
            <person name="Glass J.I."/>
            <person name="Rusch D."/>
            <person name="Podicherti R."/>
            <person name="Tsui H.-C.T."/>
            <person name="Winkler M.E."/>
        </authorList>
    </citation>
    <scope>NUCLEOTIDE SEQUENCE</scope>
</reference>
<accession>A0A381S9Q4</accession>
<feature type="non-terminal residue" evidence="1">
    <location>
        <position position="33"/>
    </location>
</feature>
<dbReference type="AlphaFoldDB" id="A0A381S9Q4"/>
<evidence type="ECO:0000313" key="1">
    <source>
        <dbReference type="EMBL" id="SVA00822.1"/>
    </source>
</evidence>
<feature type="non-terminal residue" evidence="1">
    <location>
        <position position="1"/>
    </location>
</feature>
<protein>
    <submittedName>
        <fullName evidence="1">Uncharacterized protein</fullName>
    </submittedName>
</protein>
<name>A0A381S9Q4_9ZZZZ</name>
<dbReference type="EMBL" id="UINC01002840">
    <property type="protein sequence ID" value="SVA00822.1"/>
    <property type="molecule type" value="Genomic_DNA"/>
</dbReference>